<protein>
    <submittedName>
        <fullName evidence="1">Uncharacterized protein</fullName>
    </submittedName>
</protein>
<gene>
    <name evidence="1" type="ORF">BES34_010175</name>
</gene>
<organism evidence="1 2">
    <name type="scientific">Leptospira inadai serovar Lyme</name>
    <dbReference type="NCBI Taxonomy" id="293084"/>
    <lineage>
        <taxon>Bacteria</taxon>
        <taxon>Pseudomonadati</taxon>
        <taxon>Spirochaetota</taxon>
        <taxon>Spirochaetia</taxon>
        <taxon>Leptospirales</taxon>
        <taxon>Leptospiraceae</taxon>
        <taxon>Leptospira</taxon>
    </lineage>
</organism>
<dbReference type="EMBL" id="MCRM02000008">
    <property type="protein sequence ID" value="PNV75238.1"/>
    <property type="molecule type" value="Genomic_DNA"/>
</dbReference>
<sequence length="62" mass="7277">MHLIRLQIGGGSCFGNSITKDALFTQPFLTKFFGKMVRKKKTRKLLRDIPRMLGEKPRLRWN</sequence>
<evidence type="ECO:0000313" key="1">
    <source>
        <dbReference type="EMBL" id="PNV75238.1"/>
    </source>
</evidence>
<name>A0ABX4YIX9_9LEPT</name>
<reference evidence="1" key="1">
    <citation type="submission" date="2018-01" db="EMBL/GenBank/DDBJ databases">
        <title>Genomic characterization of Leptospira inadai serogroup Lyme isolated from captured rat in Brazil and comparative analysis with human reference strain.</title>
        <authorList>
            <person name="Moreno L.Z."/>
            <person name="Loureiro A.P."/>
            <person name="Miraglia F."/>
            <person name="Kremer F.S."/>
            <person name="Eslabao M.R."/>
            <person name="Dellagostin O.A."/>
            <person name="Lilenbaum W."/>
            <person name="Moreno A.M."/>
        </authorList>
    </citation>
    <scope>NUCLEOTIDE SEQUENCE [LARGE SCALE GENOMIC DNA]</scope>
    <source>
        <strain evidence="1">M34/99</strain>
    </source>
</reference>
<accession>A0ABX4YIX9</accession>
<dbReference type="Proteomes" id="UP000094669">
    <property type="component" value="Unassembled WGS sequence"/>
</dbReference>
<comment type="caution">
    <text evidence="1">The sequence shown here is derived from an EMBL/GenBank/DDBJ whole genome shotgun (WGS) entry which is preliminary data.</text>
</comment>
<proteinExistence type="predicted"/>
<keyword evidence="2" id="KW-1185">Reference proteome</keyword>
<evidence type="ECO:0000313" key="2">
    <source>
        <dbReference type="Proteomes" id="UP000094669"/>
    </source>
</evidence>